<keyword evidence="1" id="KW-0812">Transmembrane</keyword>
<evidence type="ECO:0000256" key="1">
    <source>
        <dbReference type="SAM" id="Phobius"/>
    </source>
</evidence>
<keyword evidence="3" id="KW-1185">Reference proteome</keyword>
<keyword evidence="1" id="KW-0472">Membrane</keyword>
<protein>
    <recommendedName>
        <fullName evidence="4">DUF805 domain-containing protein</fullName>
    </recommendedName>
</protein>
<reference evidence="2 3" key="1">
    <citation type="submission" date="2023-05" db="EMBL/GenBank/DDBJ databases">
        <title>The complete genome of Acinetobacter sp. nov KCTC 92772.</title>
        <authorList>
            <person name="Zhou G."/>
        </authorList>
    </citation>
    <scope>NUCLEOTIDE SEQUENCE [LARGE SCALE GENOMIC DNA]</scope>
    <source>
        <strain evidence="2 3">KCTC 92772</strain>
    </source>
</reference>
<keyword evidence="1" id="KW-1133">Transmembrane helix</keyword>
<dbReference type="RefSeq" id="WP_283269250.1">
    <property type="nucleotide sequence ID" value="NZ_CP125669.1"/>
</dbReference>
<evidence type="ECO:0000313" key="2">
    <source>
        <dbReference type="EMBL" id="WHP07579.1"/>
    </source>
</evidence>
<feature type="transmembrane region" description="Helical" evidence="1">
    <location>
        <begin position="61"/>
        <end position="79"/>
    </location>
</feature>
<dbReference type="EMBL" id="CP125669">
    <property type="protein sequence ID" value="WHP07579.1"/>
    <property type="molecule type" value="Genomic_DNA"/>
</dbReference>
<name>A0ABY8S9C5_9GAMM</name>
<evidence type="ECO:0000313" key="3">
    <source>
        <dbReference type="Proteomes" id="UP001229836"/>
    </source>
</evidence>
<accession>A0ABY8S9C5</accession>
<dbReference type="Proteomes" id="UP001229836">
    <property type="component" value="Chromosome"/>
</dbReference>
<evidence type="ECO:0008006" key="4">
    <source>
        <dbReference type="Google" id="ProtNLM"/>
    </source>
</evidence>
<sequence>MKYSFLWALYRQDKGKAIQKGCWFLFPSFANLFCFLNFHHQLIEWQVNPKSTIGRLVISPLFPWVILWDSLPCIFLLLIHQKYLPRILNIWLYITGAYFLVDAWFWSSYPWGMLIIVAWALPFLKIENTNLMGTYIQPNH</sequence>
<feature type="transmembrane region" description="Helical" evidence="1">
    <location>
        <begin position="21"/>
        <end position="41"/>
    </location>
</feature>
<proteinExistence type="predicted"/>
<feature type="transmembrane region" description="Helical" evidence="1">
    <location>
        <begin position="91"/>
        <end position="121"/>
    </location>
</feature>
<gene>
    <name evidence="2" type="ORF">QLH32_09070</name>
</gene>
<organism evidence="2 3">
    <name type="scientific">Acinetobacter corruptisaponis</name>
    <dbReference type="NCBI Taxonomy" id="3045147"/>
    <lineage>
        <taxon>Bacteria</taxon>
        <taxon>Pseudomonadati</taxon>
        <taxon>Pseudomonadota</taxon>
        <taxon>Gammaproteobacteria</taxon>
        <taxon>Moraxellales</taxon>
        <taxon>Moraxellaceae</taxon>
        <taxon>Acinetobacter</taxon>
    </lineage>
</organism>